<dbReference type="InterPro" id="IPR054712">
    <property type="entry name" value="Cas3-like_dom"/>
</dbReference>
<protein>
    <submittedName>
        <fullName evidence="11">CRISPR-associated endonuclease/helicase Cas3</fullName>
    </submittedName>
</protein>
<dbReference type="GO" id="GO:0003676">
    <property type="term" value="F:nucleic acid binding"/>
    <property type="evidence" value="ECO:0007669"/>
    <property type="project" value="InterPro"/>
</dbReference>
<dbReference type="GO" id="GO:0004386">
    <property type="term" value="F:helicase activity"/>
    <property type="evidence" value="ECO:0007669"/>
    <property type="project" value="UniProtKB-KW"/>
</dbReference>
<dbReference type="NCBIfam" id="TIGR01596">
    <property type="entry name" value="cas3_HD"/>
    <property type="match status" value="1"/>
</dbReference>
<keyword evidence="12" id="KW-1185">Reference proteome</keyword>
<keyword evidence="7" id="KW-0347">Helicase</keyword>
<dbReference type="GO" id="GO:0005524">
    <property type="term" value="F:ATP binding"/>
    <property type="evidence" value="ECO:0007669"/>
    <property type="project" value="UniProtKB-KW"/>
</dbReference>
<dbReference type="PROSITE" id="PS51643">
    <property type="entry name" value="HD_CAS3"/>
    <property type="match status" value="1"/>
</dbReference>
<dbReference type="GO" id="GO:0051607">
    <property type="term" value="P:defense response to virus"/>
    <property type="evidence" value="ECO:0007669"/>
    <property type="project" value="UniProtKB-KW"/>
</dbReference>
<dbReference type="CDD" id="cd17930">
    <property type="entry name" value="DEXHc_cas3"/>
    <property type="match status" value="1"/>
</dbReference>
<dbReference type="InterPro" id="IPR006474">
    <property type="entry name" value="Helicase_Cas3_CRISPR-ass_core"/>
</dbReference>
<keyword evidence="8" id="KW-0067">ATP-binding</keyword>
<name>A0AB73SY33_9FIRM</name>
<dbReference type="SUPFAM" id="SSF52540">
    <property type="entry name" value="P-loop containing nucleoside triphosphate hydrolases"/>
    <property type="match status" value="1"/>
</dbReference>
<dbReference type="GO" id="GO:0016787">
    <property type="term" value="F:hydrolase activity"/>
    <property type="evidence" value="ECO:0007669"/>
    <property type="project" value="UniProtKB-KW"/>
</dbReference>
<dbReference type="PANTHER" id="PTHR24031">
    <property type="entry name" value="RNA HELICASE"/>
    <property type="match status" value="1"/>
</dbReference>
<evidence type="ECO:0000256" key="1">
    <source>
        <dbReference type="ARBA" id="ARBA00006847"/>
    </source>
</evidence>
<feature type="domain" description="HD Cas3-type" evidence="10">
    <location>
        <begin position="9"/>
        <end position="164"/>
    </location>
</feature>
<dbReference type="InterPro" id="IPR006483">
    <property type="entry name" value="CRISPR-assoc_Cas3_HD"/>
</dbReference>
<keyword evidence="6" id="KW-0378">Hydrolase</keyword>
<dbReference type="InterPro" id="IPR027417">
    <property type="entry name" value="P-loop_NTPase"/>
</dbReference>
<organism evidence="11 12">
    <name type="scientific">Murimonas intestini</name>
    <dbReference type="NCBI Taxonomy" id="1337051"/>
    <lineage>
        <taxon>Bacteria</taxon>
        <taxon>Bacillati</taxon>
        <taxon>Bacillota</taxon>
        <taxon>Clostridia</taxon>
        <taxon>Lachnospirales</taxon>
        <taxon>Lachnospiraceae</taxon>
        <taxon>Murimonas</taxon>
    </lineage>
</organism>
<evidence type="ECO:0000256" key="6">
    <source>
        <dbReference type="ARBA" id="ARBA00022801"/>
    </source>
</evidence>
<reference evidence="11 12" key="1">
    <citation type="submission" date="2018-05" db="EMBL/GenBank/DDBJ databases">
        <authorList>
            <person name="Goeker M."/>
            <person name="Huntemann M."/>
            <person name="Clum A."/>
            <person name="Pillay M."/>
            <person name="Palaniappan K."/>
            <person name="Varghese N."/>
            <person name="Mikhailova N."/>
            <person name="Stamatis D."/>
            <person name="Reddy T."/>
            <person name="Daum C."/>
            <person name="Shapiro N."/>
            <person name="Ivanova N."/>
            <person name="Kyrpides N."/>
            <person name="Woyke T."/>
        </authorList>
    </citation>
    <scope>NUCLEOTIDE SEQUENCE [LARGE SCALE GENOMIC DNA]</scope>
    <source>
        <strain evidence="11 12">DSM 26524</strain>
    </source>
</reference>
<evidence type="ECO:0000256" key="4">
    <source>
        <dbReference type="ARBA" id="ARBA00022723"/>
    </source>
</evidence>
<comment type="similarity">
    <text evidence="1">In the N-terminal section; belongs to the CRISPR-associated nuclease Cas3-HD family.</text>
</comment>
<comment type="similarity">
    <text evidence="2">In the central section; belongs to the CRISPR-associated helicase Cas3 family.</text>
</comment>
<keyword evidence="9" id="KW-0051">Antiviral defense</keyword>
<dbReference type="Pfam" id="PF00270">
    <property type="entry name" value="DEAD"/>
    <property type="match status" value="1"/>
</dbReference>
<evidence type="ECO:0000256" key="3">
    <source>
        <dbReference type="ARBA" id="ARBA00022722"/>
    </source>
</evidence>
<comment type="caution">
    <text evidence="11">The sequence shown here is derived from an EMBL/GenBank/DDBJ whole genome shotgun (WGS) entry which is preliminary data.</text>
</comment>
<dbReference type="NCBIfam" id="TIGR01587">
    <property type="entry name" value="cas3_core"/>
    <property type="match status" value="1"/>
</dbReference>
<keyword evidence="3" id="KW-0540">Nuclease</keyword>
<dbReference type="InterPro" id="IPR038257">
    <property type="entry name" value="CRISPR-assoc_Cas3_HD_sf"/>
</dbReference>
<evidence type="ECO:0000313" key="11">
    <source>
        <dbReference type="EMBL" id="PWJ72306.1"/>
    </source>
</evidence>
<dbReference type="InterPro" id="IPR014001">
    <property type="entry name" value="Helicase_ATP-bd"/>
</dbReference>
<evidence type="ECO:0000313" key="12">
    <source>
        <dbReference type="Proteomes" id="UP000245412"/>
    </source>
</evidence>
<dbReference type="GO" id="GO:0004519">
    <property type="term" value="F:endonuclease activity"/>
    <property type="evidence" value="ECO:0007669"/>
    <property type="project" value="UniProtKB-KW"/>
</dbReference>
<sequence>MYLAHISKDKARKQSVCEHLNGTAILCGEFSSSFDCREWGYGCGLVHDIGKYSKGFQKRLLNCGIKVDHATAGAKELYSNGNILAAYCVAGHHSGLPDGGTKGDASSSFYGRMAKNIEDYEDFHKEIEIPAFHDIPLKPIGNGGYSVSFFIRMLFSCLVDADYLDTEEFMSDGRIVRGKYDSMEVLLQKLLDYVKPWLENDDSNTVNGRRTKILRTCMEKGDGAQGLYRLTVPTGGGKTISSLAFALKHAVRNHMDRIIYVIPYTSIIEQNSLIFKKILGVFNVLEDHSNVVYEDGEELELKQLAAENWDLPVVVTTNVQFFESLYHNKTSKCRKLHNISRSVIIFDEAQMLPVNYLKPCIQAINELVWNYHCTAVICTATQPALQNFFISQLKAVEICPDVKEQYQFFKRTEVIFKGEYTEESLIKEFEHQHQALCILNNRKRVQRIFENLSGEGIFHLSTFMYPKHRSRILDTIRSRLKKGEKCLVIATSLVEAGVDFDFNTVYRELAGLDSVIQAAGRCNREGKKNKNACQTIVFTIEDDSMGVPAELKLPIEMAKKIVRKYEDISSLDAIKEYFELLYYYKGSGLDVKYIVKQFEDGMKSYSFPFKSVAEQFKLIESNTVTILIDKEEQAKEIVKRIQRGEQSRELMREAGQYCINIYKNDFENLNGAGLLKNLDTNYYLLRNEADYTEESGLKMEVSRGDAVMF</sequence>
<keyword evidence="11" id="KW-0255">Endonuclease</keyword>
<proteinExistence type="inferred from homology"/>
<dbReference type="Proteomes" id="UP000245412">
    <property type="component" value="Unassembled WGS sequence"/>
</dbReference>
<dbReference type="Gene3D" id="1.10.3210.30">
    <property type="match status" value="1"/>
</dbReference>
<dbReference type="SUPFAM" id="SSF109604">
    <property type="entry name" value="HD-domain/PDEase-like"/>
    <property type="match status" value="1"/>
</dbReference>
<dbReference type="CDD" id="cd09641">
    <property type="entry name" value="Cas3''_I"/>
    <property type="match status" value="1"/>
</dbReference>
<keyword evidence="5" id="KW-0547">Nucleotide-binding</keyword>
<evidence type="ECO:0000256" key="9">
    <source>
        <dbReference type="ARBA" id="ARBA00023118"/>
    </source>
</evidence>
<dbReference type="RefSeq" id="WP_109748506.1">
    <property type="nucleotide sequence ID" value="NZ_JANKBI010000020.1"/>
</dbReference>
<keyword evidence="4" id="KW-0479">Metal-binding</keyword>
<dbReference type="AlphaFoldDB" id="A0AB73SY33"/>
<dbReference type="InterPro" id="IPR011545">
    <property type="entry name" value="DEAD/DEAH_box_helicase_dom"/>
</dbReference>
<evidence type="ECO:0000256" key="2">
    <source>
        <dbReference type="ARBA" id="ARBA00009046"/>
    </source>
</evidence>
<dbReference type="GO" id="GO:0046872">
    <property type="term" value="F:metal ion binding"/>
    <property type="evidence" value="ECO:0007669"/>
    <property type="project" value="UniProtKB-KW"/>
</dbReference>
<evidence type="ECO:0000256" key="8">
    <source>
        <dbReference type="ARBA" id="ARBA00022840"/>
    </source>
</evidence>
<dbReference type="Gene3D" id="3.40.50.300">
    <property type="entry name" value="P-loop containing nucleotide triphosphate hydrolases"/>
    <property type="match status" value="2"/>
</dbReference>
<evidence type="ECO:0000256" key="7">
    <source>
        <dbReference type="ARBA" id="ARBA00022806"/>
    </source>
</evidence>
<gene>
    <name evidence="11" type="ORF">C7383_11910</name>
</gene>
<dbReference type="EMBL" id="QGGY01000019">
    <property type="protein sequence ID" value="PWJ72306.1"/>
    <property type="molecule type" value="Genomic_DNA"/>
</dbReference>
<dbReference type="SMART" id="SM00487">
    <property type="entry name" value="DEXDc"/>
    <property type="match status" value="1"/>
</dbReference>
<accession>A0AB73SY33</accession>
<evidence type="ECO:0000259" key="10">
    <source>
        <dbReference type="PROSITE" id="PS51643"/>
    </source>
</evidence>
<evidence type="ECO:0000256" key="5">
    <source>
        <dbReference type="ARBA" id="ARBA00022741"/>
    </source>
</evidence>
<dbReference type="Pfam" id="PF22590">
    <property type="entry name" value="Cas3-like_C_2"/>
    <property type="match status" value="1"/>
</dbReference>